<accession>A0ABW2BJG1</accession>
<comment type="caution">
    <text evidence="2">The sequence shown here is derived from an EMBL/GenBank/DDBJ whole genome shotgun (WGS) entry which is preliminary data.</text>
</comment>
<dbReference type="GO" id="GO:0003677">
    <property type="term" value="F:DNA binding"/>
    <property type="evidence" value="ECO:0007669"/>
    <property type="project" value="UniProtKB-KW"/>
</dbReference>
<dbReference type="Gene3D" id="1.10.1220.10">
    <property type="entry name" value="Met repressor-like"/>
    <property type="match status" value="1"/>
</dbReference>
<dbReference type="InterPro" id="IPR010985">
    <property type="entry name" value="Ribbon_hlx_hlx"/>
</dbReference>
<sequence>MRKPRSEYPSEQADKFLLRFPDGMRDRLKALAEQNKRSMNAEIVARLEASIRSQDEELKTFIAAQKENLRPGNPEPFSPTKSAIDHYLKIKDELTDIKYMLRLALGQEKPRPE</sequence>
<gene>
    <name evidence="2" type="ORF">ACFQE0_13725</name>
</gene>
<dbReference type="RefSeq" id="WP_378970494.1">
    <property type="nucleotide sequence ID" value="NZ_JBHSWN010000001.1"/>
</dbReference>
<evidence type="ECO:0000313" key="3">
    <source>
        <dbReference type="Proteomes" id="UP001596292"/>
    </source>
</evidence>
<reference evidence="3" key="1">
    <citation type="journal article" date="2019" name="Int. J. Syst. Evol. Microbiol.">
        <title>The Global Catalogue of Microorganisms (GCM) 10K type strain sequencing project: providing services to taxonomists for standard genome sequencing and annotation.</title>
        <authorList>
            <consortium name="The Broad Institute Genomics Platform"/>
            <consortium name="The Broad Institute Genome Sequencing Center for Infectious Disease"/>
            <person name="Wu L."/>
            <person name="Ma J."/>
        </authorList>
    </citation>
    <scope>NUCLEOTIDE SEQUENCE [LARGE SCALE GENOMIC DNA]</scope>
    <source>
        <strain evidence="3">CCUG 48316</strain>
    </source>
</reference>
<dbReference type="InterPro" id="IPR005569">
    <property type="entry name" value="Arc_DNA-bd_dom"/>
</dbReference>
<keyword evidence="2" id="KW-0238">DNA-binding</keyword>
<dbReference type="InterPro" id="IPR013321">
    <property type="entry name" value="Arc_rbn_hlx_hlx"/>
</dbReference>
<feature type="domain" description="Arc-like DNA binding" evidence="1">
    <location>
        <begin position="11"/>
        <end position="52"/>
    </location>
</feature>
<protein>
    <submittedName>
        <fullName evidence="2">Arc family DNA-binding protein</fullName>
    </submittedName>
</protein>
<dbReference type="Pfam" id="PF03869">
    <property type="entry name" value="Arc"/>
    <property type="match status" value="1"/>
</dbReference>
<evidence type="ECO:0000313" key="2">
    <source>
        <dbReference type="EMBL" id="MFC6790568.1"/>
    </source>
</evidence>
<dbReference type="EMBL" id="JBHSWN010000001">
    <property type="protein sequence ID" value="MFC6790568.1"/>
    <property type="molecule type" value="Genomic_DNA"/>
</dbReference>
<dbReference type="SUPFAM" id="SSF47598">
    <property type="entry name" value="Ribbon-helix-helix"/>
    <property type="match status" value="1"/>
</dbReference>
<dbReference type="Proteomes" id="UP001596292">
    <property type="component" value="Unassembled WGS sequence"/>
</dbReference>
<organism evidence="2 3">
    <name type="scientific">Methylobacterium komagatae</name>
    <dbReference type="NCBI Taxonomy" id="374425"/>
    <lineage>
        <taxon>Bacteria</taxon>
        <taxon>Pseudomonadati</taxon>
        <taxon>Pseudomonadota</taxon>
        <taxon>Alphaproteobacteria</taxon>
        <taxon>Hyphomicrobiales</taxon>
        <taxon>Methylobacteriaceae</taxon>
        <taxon>Methylobacterium</taxon>
    </lineage>
</organism>
<evidence type="ECO:0000259" key="1">
    <source>
        <dbReference type="Pfam" id="PF03869"/>
    </source>
</evidence>
<keyword evidence="3" id="KW-1185">Reference proteome</keyword>
<proteinExistence type="predicted"/>
<name>A0ABW2BJG1_9HYPH</name>